<name>A0A1D2JAH8_PARBR</name>
<accession>A0A1D2JAH8</accession>
<dbReference type="EMBL" id="LZYO01000237">
    <property type="protein sequence ID" value="ODH23749.1"/>
    <property type="molecule type" value="Genomic_DNA"/>
</dbReference>
<feature type="compositionally biased region" description="Basic and acidic residues" evidence="1">
    <location>
        <begin position="35"/>
        <end position="51"/>
    </location>
</feature>
<dbReference type="AlphaFoldDB" id="A0A1D2JAH8"/>
<feature type="region of interest" description="Disordered" evidence="1">
    <location>
        <begin position="29"/>
        <end position="71"/>
    </location>
</feature>
<evidence type="ECO:0000313" key="3">
    <source>
        <dbReference type="Proteomes" id="UP000242814"/>
    </source>
</evidence>
<dbReference type="VEuPathDB" id="FungiDB:PABG_02261"/>
<protein>
    <submittedName>
        <fullName evidence="2">Uncharacterized protein</fullName>
    </submittedName>
</protein>
<organism evidence="2 3">
    <name type="scientific">Paracoccidioides brasiliensis</name>
    <dbReference type="NCBI Taxonomy" id="121759"/>
    <lineage>
        <taxon>Eukaryota</taxon>
        <taxon>Fungi</taxon>
        <taxon>Dikarya</taxon>
        <taxon>Ascomycota</taxon>
        <taxon>Pezizomycotina</taxon>
        <taxon>Eurotiomycetes</taxon>
        <taxon>Eurotiomycetidae</taxon>
        <taxon>Onygenales</taxon>
        <taxon>Ajellomycetaceae</taxon>
        <taxon>Paracoccidioides</taxon>
    </lineage>
</organism>
<evidence type="ECO:0000256" key="1">
    <source>
        <dbReference type="SAM" id="MobiDB-lite"/>
    </source>
</evidence>
<sequence length="71" mass="8155">MRNKNVEVEVLGCYTKTWDRTTKLVSYRRLAGRTGKKDETGDREENKVGDKDGDEDEDEDEDGDGDGMRIR</sequence>
<gene>
    <name evidence="2" type="ORF">ACO22_05368</name>
</gene>
<dbReference type="VEuPathDB" id="FungiDB:PADG_00669"/>
<comment type="caution">
    <text evidence="2">The sequence shown here is derived from an EMBL/GenBank/DDBJ whole genome shotgun (WGS) entry which is preliminary data.</text>
</comment>
<evidence type="ECO:0000313" key="2">
    <source>
        <dbReference type="EMBL" id="ODH23749.1"/>
    </source>
</evidence>
<dbReference type="Proteomes" id="UP000242814">
    <property type="component" value="Unassembled WGS sequence"/>
</dbReference>
<feature type="compositionally biased region" description="Acidic residues" evidence="1">
    <location>
        <begin position="52"/>
        <end position="65"/>
    </location>
</feature>
<proteinExistence type="predicted"/>
<reference evidence="2 3" key="1">
    <citation type="submission" date="2016-06" db="EMBL/GenBank/DDBJ databases">
        <authorList>
            <person name="Kjaerup R.B."/>
            <person name="Dalgaard T.S."/>
            <person name="Juul-Madsen H.R."/>
        </authorList>
    </citation>
    <scope>NUCLEOTIDE SEQUENCE [LARGE SCALE GENOMIC DNA]</scope>
    <source>
        <strain evidence="2 3">Pb300</strain>
    </source>
</reference>